<evidence type="ECO:0000256" key="1">
    <source>
        <dbReference type="SAM" id="Coils"/>
    </source>
</evidence>
<protein>
    <recommendedName>
        <fullName evidence="6">Peptidase M24 domain-containing protein</fullName>
    </recommendedName>
</protein>
<dbReference type="Gene3D" id="3.40.350.10">
    <property type="entry name" value="Creatinase/prolidase N-terminal domain"/>
    <property type="match status" value="1"/>
</dbReference>
<evidence type="ECO:0000313" key="4">
    <source>
        <dbReference type="EMBL" id="OGK01479.1"/>
    </source>
</evidence>
<dbReference type="InterPro" id="IPR000587">
    <property type="entry name" value="Creatinase_N"/>
</dbReference>
<sequence>MDIAVKRRNRELFARAKERIQKSRKGSLDIIYITHHESAGADRSFFFFTGIAQGNLIYASCVVSRDGSVHLFIHELEEAEALQTGLPYTIIKLGEQTVIKALQGSKYVGINANAITLQESGAIKEKRFQLVNINKEIEDARASKSQAEIERMRQSAAIAAKVAAAIPGMARPHMTEKELAALIDFEMACAGSERPAFDTIVAFGENSAVPHAQPSGRKLKSGDFILCDFGATAGKMCSDITRVYCAGKPSAQQQAMYQAVYKVQRDALARLKAGANGNELHTAAEAAIDEFFRTAKLRGKMGHGLGHSIGLYPHDGKRIGRTDFLVPENFVTTIEPAGYAPGFGGVRIEDTVLVTREGIEVLTEKAPKKDLVCVAGCEI</sequence>
<organism evidence="4 5">
    <name type="scientific">Candidatus Raymondbacteria bacterium RIFOXYD12_FULL_49_13</name>
    <dbReference type="NCBI Taxonomy" id="1817890"/>
    <lineage>
        <taxon>Bacteria</taxon>
        <taxon>Raymondiibacteriota</taxon>
    </lineage>
</organism>
<dbReference type="InterPro" id="IPR000994">
    <property type="entry name" value="Pept_M24"/>
</dbReference>
<reference evidence="4 5" key="1">
    <citation type="journal article" date="2016" name="Nat. Commun.">
        <title>Thousands of microbial genomes shed light on interconnected biogeochemical processes in an aquifer system.</title>
        <authorList>
            <person name="Anantharaman K."/>
            <person name="Brown C.T."/>
            <person name="Hug L.A."/>
            <person name="Sharon I."/>
            <person name="Castelle C.J."/>
            <person name="Probst A.J."/>
            <person name="Thomas B.C."/>
            <person name="Singh A."/>
            <person name="Wilkins M.J."/>
            <person name="Karaoz U."/>
            <person name="Brodie E.L."/>
            <person name="Williams K.H."/>
            <person name="Hubbard S.S."/>
            <person name="Banfield J.F."/>
        </authorList>
    </citation>
    <scope>NUCLEOTIDE SEQUENCE [LARGE SCALE GENOMIC DNA]</scope>
</reference>
<keyword evidence="1" id="KW-0175">Coiled coil</keyword>
<dbReference type="Pfam" id="PF00557">
    <property type="entry name" value="Peptidase_M24"/>
    <property type="match status" value="1"/>
</dbReference>
<gene>
    <name evidence="4" type="ORF">A2519_19340</name>
</gene>
<comment type="caution">
    <text evidence="4">The sequence shown here is derived from an EMBL/GenBank/DDBJ whole genome shotgun (WGS) entry which is preliminary data.</text>
</comment>
<dbReference type="SUPFAM" id="SSF55920">
    <property type="entry name" value="Creatinase/aminopeptidase"/>
    <property type="match status" value="1"/>
</dbReference>
<evidence type="ECO:0000313" key="5">
    <source>
        <dbReference type="Proteomes" id="UP000179243"/>
    </source>
</evidence>
<dbReference type="InterPro" id="IPR029149">
    <property type="entry name" value="Creatin/AminoP/Spt16_N"/>
</dbReference>
<feature type="domain" description="Peptidase M24" evidence="2">
    <location>
        <begin position="150"/>
        <end position="355"/>
    </location>
</feature>
<dbReference type="Pfam" id="PF01321">
    <property type="entry name" value="Creatinase_N"/>
    <property type="match status" value="1"/>
</dbReference>
<dbReference type="InterPro" id="IPR050659">
    <property type="entry name" value="Peptidase_M24B"/>
</dbReference>
<dbReference type="InterPro" id="IPR036005">
    <property type="entry name" value="Creatinase/aminopeptidase-like"/>
</dbReference>
<feature type="domain" description="Creatinase N-terminal" evidence="3">
    <location>
        <begin position="24"/>
        <end position="142"/>
    </location>
</feature>
<dbReference type="PANTHER" id="PTHR46112">
    <property type="entry name" value="AMINOPEPTIDASE"/>
    <property type="match status" value="1"/>
</dbReference>
<dbReference type="AlphaFoldDB" id="A0A1F7F4A2"/>
<evidence type="ECO:0000259" key="3">
    <source>
        <dbReference type="Pfam" id="PF01321"/>
    </source>
</evidence>
<feature type="coiled-coil region" evidence="1">
    <location>
        <begin position="123"/>
        <end position="150"/>
    </location>
</feature>
<dbReference type="EMBL" id="MFYX01000125">
    <property type="protein sequence ID" value="OGK01479.1"/>
    <property type="molecule type" value="Genomic_DNA"/>
</dbReference>
<proteinExistence type="predicted"/>
<accession>A0A1F7F4A2</accession>
<name>A0A1F7F4A2_UNCRA</name>
<evidence type="ECO:0008006" key="6">
    <source>
        <dbReference type="Google" id="ProtNLM"/>
    </source>
</evidence>
<dbReference type="Proteomes" id="UP000179243">
    <property type="component" value="Unassembled WGS sequence"/>
</dbReference>
<evidence type="ECO:0000259" key="2">
    <source>
        <dbReference type="Pfam" id="PF00557"/>
    </source>
</evidence>
<dbReference type="SUPFAM" id="SSF53092">
    <property type="entry name" value="Creatinase/prolidase N-terminal domain"/>
    <property type="match status" value="1"/>
</dbReference>
<dbReference type="PANTHER" id="PTHR46112:SF2">
    <property type="entry name" value="XAA-PRO AMINOPEPTIDASE P-RELATED"/>
    <property type="match status" value="1"/>
</dbReference>
<dbReference type="Gene3D" id="3.90.230.10">
    <property type="entry name" value="Creatinase/methionine aminopeptidase superfamily"/>
    <property type="match status" value="1"/>
</dbReference>